<evidence type="ECO:0000313" key="3">
    <source>
        <dbReference type="Proteomes" id="UP000584670"/>
    </source>
</evidence>
<keyword evidence="3" id="KW-1185">Reference proteome</keyword>
<protein>
    <submittedName>
        <fullName evidence="2">Fic family protein</fullName>
    </submittedName>
</protein>
<reference evidence="2 3" key="1">
    <citation type="submission" date="2020-08" db="EMBL/GenBank/DDBJ databases">
        <title>Streptomyces sp. PSKA01 genome sequencing and assembly.</title>
        <authorList>
            <person name="Mandal S."/>
            <person name="Maiti P.K."/>
            <person name="Das P."/>
        </authorList>
    </citation>
    <scope>NUCLEOTIDE SEQUENCE [LARGE SCALE GENOMIC DNA]</scope>
    <source>
        <strain evidence="2 3">PSKA01</strain>
    </source>
</reference>
<evidence type="ECO:0000259" key="1">
    <source>
        <dbReference type="PROSITE" id="PS51459"/>
    </source>
</evidence>
<dbReference type="EMBL" id="JACMSF010000085">
    <property type="protein sequence ID" value="MBC2907666.1"/>
    <property type="molecule type" value="Genomic_DNA"/>
</dbReference>
<dbReference type="PROSITE" id="PS51459">
    <property type="entry name" value="FIDO"/>
    <property type="match status" value="1"/>
</dbReference>
<dbReference type="Pfam" id="PF02661">
    <property type="entry name" value="Fic"/>
    <property type="match status" value="1"/>
</dbReference>
<dbReference type="AlphaFoldDB" id="A0A7X1JBD9"/>
<dbReference type="Gene3D" id="1.10.3290.10">
    <property type="entry name" value="Fido-like domain"/>
    <property type="match status" value="1"/>
</dbReference>
<dbReference type="InterPro" id="IPR003812">
    <property type="entry name" value="Fido"/>
</dbReference>
<accession>A0A7X1JBD9</accession>
<sequence>MRTHDHARDPERAARLLAALARTREDAASGTPLTFALLSTWQREVLAVPDAPFRRHPAYAKSGRERYGIAPDLPARLDTCLHQAETDDLPLTARAARAYLDVCFFHPFDDGNARAAFLTLTFLLARANVTLDQVGPIRRLQRRADDPEGARALADLLAVLIAHTGRSRG</sequence>
<feature type="domain" description="Fido" evidence="1">
    <location>
        <begin position="33"/>
        <end position="162"/>
    </location>
</feature>
<evidence type="ECO:0000313" key="2">
    <source>
        <dbReference type="EMBL" id="MBC2907666.1"/>
    </source>
</evidence>
<dbReference type="Proteomes" id="UP000584670">
    <property type="component" value="Unassembled WGS sequence"/>
</dbReference>
<dbReference type="InterPro" id="IPR036597">
    <property type="entry name" value="Fido-like_dom_sf"/>
</dbReference>
<organism evidence="2 3">
    <name type="scientific">Streptomyces cupreus</name>
    <dbReference type="NCBI Taxonomy" id="2759956"/>
    <lineage>
        <taxon>Bacteria</taxon>
        <taxon>Bacillati</taxon>
        <taxon>Actinomycetota</taxon>
        <taxon>Actinomycetes</taxon>
        <taxon>Kitasatosporales</taxon>
        <taxon>Streptomycetaceae</taxon>
        <taxon>Streptomyces</taxon>
    </lineage>
</organism>
<name>A0A7X1JBD9_9ACTN</name>
<proteinExistence type="predicted"/>
<comment type="caution">
    <text evidence="2">The sequence shown here is derived from an EMBL/GenBank/DDBJ whole genome shotgun (WGS) entry which is preliminary data.</text>
</comment>
<dbReference type="SUPFAM" id="SSF140931">
    <property type="entry name" value="Fic-like"/>
    <property type="match status" value="1"/>
</dbReference>
<gene>
    <name evidence="2" type="ORF">H4N64_40390</name>
</gene>